<organism evidence="1 2">
    <name type="scientific">Lepeophtheirus salmonis</name>
    <name type="common">Salmon louse</name>
    <name type="synonym">Caligus salmonis</name>
    <dbReference type="NCBI Taxonomy" id="72036"/>
    <lineage>
        <taxon>Eukaryota</taxon>
        <taxon>Metazoa</taxon>
        <taxon>Ecdysozoa</taxon>
        <taxon>Arthropoda</taxon>
        <taxon>Crustacea</taxon>
        <taxon>Multicrustacea</taxon>
        <taxon>Hexanauplia</taxon>
        <taxon>Copepoda</taxon>
        <taxon>Siphonostomatoida</taxon>
        <taxon>Caligidae</taxon>
        <taxon>Lepeophtheirus</taxon>
    </lineage>
</organism>
<evidence type="ECO:0000313" key="2">
    <source>
        <dbReference type="Proteomes" id="UP000675881"/>
    </source>
</evidence>
<dbReference type="EC" id="2.3.2.31" evidence="1"/>
<keyword evidence="1" id="KW-0012">Acyltransferase</keyword>
<dbReference type="PROSITE" id="PS00518">
    <property type="entry name" value="ZF_RING_1"/>
    <property type="match status" value="1"/>
</dbReference>
<protein>
    <submittedName>
        <fullName evidence="1">RNF168</fullName>
        <ecNumber evidence="1">2.3.2.31</ecNumber>
    </submittedName>
</protein>
<dbReference type="PROSITE" id="PS50089">
    <property type="entry name" value="ZF_RING_2"/>
    <property type="match status" value="1"/>
</dbReference>
<dbReference type="Gene3D" id="3.30.40.10">
    <property type="entry name" value="Zinc/RING finger domain, C3HC4 (zinc finger)"/>
    <property type="match status" value="1"/>
</dbReference>
<proteinExistence type="predicted"/>
<dbReference type="Proteomes" id="UP000675881">
    <property type="component" value="Chromosome 9"/>
</dbReference>
<dbReference type="InterPro" id="IPR017907">
    <property type="entry name" value="Znf_RING_CS"/>
</dbReference>
<dbReference type="AlphaFoldDB" id="A0A7R8HE05"/>
<sequence>MPNTSKVRIKKPPLNTECPACLSKPNDPIRLPCNHIICLTCYKRNIELTSLHCPLCKRRLSNWSRSINTNGGPKVDPVVKRWLMTQKPQTSKRKRVSKVSSTSSDSIKKDFEQEILHFRNKENTNHDEDNPDEIASMFSTDIEEQKQIEQRLLREREDARIALALNNSFRGVVDRE</sequence>
<keyword evidence="1" id="KW-0808">Transferase</keyword>
<dbReference type="InterPro" id="IPR001841">
    <property type="entry name" value="Znf_RING"/>
</dbReference>
<dbReference type="OrthoDB" id="426657at2759"/>
<reference evidence="1" key="1">
    <citation type="submission" date="2021-02" db="EMBL/GenBank/DDBJ databases">
        <authorList>
            <person name="Bekaert M."/>
        </authorList>
    </citation>
    <scope>NUCLEOTIDE SEQUENCE</scope>
    <source>
        <strain evidence="1">IoA-00</strain>
    </source>
</reference>
<dbReference type="GO" id="GO:0061630">
    <property type="term" value="F:ubiquitin protein ligase activity"/>
    <property type="evidence" value="ECO:0007669"/>
    <property type="project" value="UniProtKB-EC"/>
</dbReference>
<name>A0A7R8HE05_LEPSM</name>
<accession>A0A7R8HE05</accession>
<dbReference type="EMBL" id="HG994588">
    <property type="protein sequence ID" value="CAF3034002.1"/>
    <property type="molecule type" value="Genomic_DNA"/>
</dbReference>
<dbReference type="InterPro" id="IPR013083">
    <property type="entry name" value="Znf_RING/FYVE/PHD"/>
</dbReference>
<dbReference type="Pfam" id="PF13920">
    <property type="entry name" value="zf-C3HC4_3"/>
    <property type="match status" value="1"/>
</dbReference>
<gene>
    <name evidence="1" type="ORF">LSAA_14690</name>
</gene>
<dbReference type="SMART" id="SM00184">
    <property type="entry name" value="RING"/>
    <property type="match status" value="1"/>
</dbReference>
<evidence type="ECO:0000313" key="1">
    <source>
        <dbReference type="EMBL" id="CAF3034002.1"/>
    </source>
</evidence>
<dbReference type="SUPFAM" id="SSF57850">
    <property type="entry name" value="RING/U-box"/>
    <property type="match status" value="1"/>
</dbReference>
<keyword evidence="2" id="KW-1185">Reference proteome</keyword>